<protein>
    <submittedName>
        <fullName evidence="2">Uncharacterized protein</fullName>
    </submittedName>
</protein>
<evidence type="ECO:0000313" key="2">
    <source>
        <dbReference type="EMBL" id="KAJ9595741.1"/>
    </source>
</evidence>
<keyword evidence="1" id="KW-0812">Transmembrane</keyword>
<organism evidence="2 3">
    <name type="scientific">Diploptera punctata</name>
    <name type="common">Pacific beetle cockroach</name>
    <dbReference type="NCBI Taxonomy" id="6984"/>
    <lineage>
        <taxon>Eukaryota</taxon>
        <taxon>Metazoa</taxon>
        <taxon>Ecdysozoa</taxon>
        <taxon>Arthropoda</taxon>
        <taxon>Hexapoda</taxon>
        <taxon>Insecta</taxon>
        <taxon>Pterygota</taxon>
        <taxon>Neoptera</taxon>
        <taxon>Polyneoptera</taxon>
        <taxon>Dictyoptera</taxon>
        <taxon>Blattodea</taxon>
        <taxon>Blaberoidea</taxon>
        <taxon>Blaberidae</taxon>
        <taxon>Diplopterinae</taxon>
        <taxon>Diploptera</taxon>
    </lineage>
</organism>
<evidence type="ECO:0000256" key="1">
    <source>
        <dbReference type="SAM" id="Phobius"/>
    </source>
</evidence>
<comment type="caution">
    <text evidence="2">The sequence shown here is derived from an EMBL/GenBank/DDBJ whole genome shotgun (WGS) entry which is preliminary data.</text>
</comment>
<dbReference type="Proteomes" id="UP001233999">
    <property type="component" value="Unassembled WGS sequence"/>
</dbReference>
<dbReference type="EMBL" id="JASPKZ010002317">
    <property type="protein sequence ID" value="KAJ9595741.1"/>
    <property type="molecule type" value="Genomic_DNA"/>
</dbReference>
<dbReference type="AlphaFoldDB" id="A0AAD8ABT2"/>
<evidence type="ECO:0000313" key="3">
    <source>
        <dbReference type="Proteomes" id="UP001233999"/>
    </source>
</evidence>
<sequence length="77" mass="8553">DKNDKVYIRSCGIDSFGAADVCETFGPADDKKGVSTTFCNHCDQNLCNDYRSKGTYFYKTTSFIASNLLVFLSFAII</sequence>
<accession>A0AAD8ABT2</accession>
<keyword evidence="1" id="KW-1133">Transmembrane helix</keyword>
<keyword evidence="1" id="KW-0472">Membrane</keyword>
<reference evidence="2" key="2">
    <citation type="submission" date="2023-05" db="EMBL/GenBank/DDBJ databases">
        <authorList>
            <person name="Fouks B."/>
        </authorList>
    </citation>
    <scope>NUCLEOTIDE SEQUENCE</scope>
    <source>
        <strain evidence="2">Stay&amp;Tobe</strain>
        <tissue evidence="2">Testes</tissue>
    </source>
</reference>
<reference evidence="2" key="1">
    <citation type="journal article" date="2023" name="IScience">
        <title>Live-bearing cockroach genome reveals convergent evolutionary mechanisms linked to viviparity in insects and beyond.</title>
        <authorList>
            <person name="Fouks B."/>
            <person name="Harrison M.C."/>
            <person name="Mikhailova A.A."/>
            <person name="Marchal E."/>
            <person name="English S."/>
            <person name="Carruthers M."/>
            <person name="Jennings E.C."/>
            <person name="Chiamaka E.L."/>
            <person name="Frigard R.A."/>
            <person name="Pippel M."/>
            <person name="Attardo G.M."/>
            <person name="Benoit J.B."/>
            <person name="Bornberg-Bauer E."/>
            <person name="Tobe S.S."/>
        </authorList>
    </citation>
    <scope>NUCLEOTIDE SEQUENCE</scope>
    <source>
        <strain evidence="2">Stay&amp;Tobe</strain>
    </source>
</reference>
<name>A0AAD8ABT2_DIPPU</name>
<gene>
    <name evidence="2" type="ORF">L9F63_013060</name>
</gene>
<keyword evidence="3" id="KW-1185">Reference proteome</keyword>
<feature type="non-terminal residue" evidence="2">
    <location>
        <position position="1"/>
    </location>
</feature>
<feature type="transmembrane region" description="Helical" evidence="1">
    <location>
        <begin position="56"/>
        <end position="76"/>
    </location>
</feature>
<proteinExistence type="predicted"/>